<keyword evidence="2 6" id="KW-0256">Endoplasmic reticulum</keyword>
<name>S9WTS2_9TRYP</name>
<dbReference type="EMBL" id="LR877151">
    <property type="protein sequence ID" value="CAD2216745.1"/>
    <property type="molecule type" value="Genomic_DNA"/>
</dbReference>
<dbReference type="GO" id="GO:0005794">
    <property type="term" value="C:Golgi apparatus"/>
    <property type="evidence" value="ECO:0007669"/>
    <property type="project" value="UniProtKB-SubCell"/>
</dbReference>
<keyword evidence="4 6" id="KW-0333">Golgi apparatus</keyword>
<keyword evidence="8" id="KW-1185">Reference proteome</keyword>
<keyword evidence="1 6" id="KW-0813">Transport</keyword>
<dbReference type="GO" id="GO:0006888">
    <property type="term" value="P:endoplasmic reticulum to Golgi vesicle-mediated transport"/>
    <property type="evidence" value="ECO:0007669"/>
    <property type="project" value="UniProtKB-UniRule"/>
</dbReference>
<evidence type="ECO:0000313" key="7">
    <source>
        <dbReference type="EMBL" id="CAD2216745.1"/>
    </source>
</evidence>
<gene>
    <name evidence="7" type="ORF">ADEAN_000421800</name>
</gene>
<dbReference type="SUPFAM" id="SSF64356">
    <property type="entry name" value="SNARE-like"/>
    <property type="match status" value="1"/>
</dbReference>
<evidence type="ECO:0000256" key="5">
    <source>
        <dbReference type="ARBA" id="ARBA00038167"/>
    </source>
</evidence>
<proteinExistence type="inferred from homology"/>
<dbReference type="PANTHER" id="PTHR23249">
    <property type="entry name" value="TRAFFICKING PROTEIN PARTICLE COMPLEX SUBUNIT"/>
    <property type="match status" value="1"/>
</dbReference>
<dbReference type="Pfam" id="PF04099">
    <property type="entry name" value="Sybindin"/>
    <property type="match status" value="1"/>
</dbReference>
<dbReference type="InterPro" id="IPR011012">
    <property type="entry name" value="Longin-like_dom_sf"/>
</dbReference>
<evidence type="ECO:0000313" key="8">
    <source>
        <dbReference type="Proteomes" id="UP000515908"/>
    </source>
</evidence>
<sequence>MTLFCVYIFNKFGDNIFYKQWKRPRAVPEGEASLVAGFVYTLQRISSQMSTTGTGGFRAVQTPFYKLHYFETITGYRLALLTDRDTPTDSTQQLLEEIFRGPFNSCVTRSPTYTHTKGCLITGTEFDDALDALLKSKKLI</sequence>
<evidence type="ECO:0000256" key="2">
    <source>
        <dbReference type="ARBA" id="ARBA00022824"/>
    </source>
</evidence>
<dbReference type="SMART" id="SM01399">
    <property type="entry name" value="Sybindin"/>
    <property type="match status" value="1"/>
</dbReference>
<dbReference type="GO" id="GO:0005783">
    <property type="term" value="C:endoplasmic reticulum"/>
    <property type="evidence" value="ECO:0007669"/>
    <property type="project" value="UniProtKB-SubCell"/>
</dbReference>
<dbReference type="GO" id="GO:0030008">
    <property type="term" value="C:TRAPP complex"/>
    <property type="evidence" value="ECO:0007669"/>
    <property type="project" value="UniProtKB-UniRule"/>
</dbReference>
<dbReference type="Gene3D" id="3.30.450.70">
    <property type="match status" value="1"/>
</dbReference>
<comment type="similarity">
    <text evidence="5">Belongs to the TRAPP small subunits family. BET5 subfamily.</text>
</comment>
<dbReference type="PANTHER" id="PTHR23249:SF16">
    <property type="entry name" value="TRAFFICKING PROTEIN PARTICLE COMPLEX SUBUNIT 1"/>
    <property type="match status" value="1"/>
</dbReference>
<dbReference type="AlphaFoldDB" id="S9WTS2"/>
<keyword evidence="3 6" id="KW-0931">ER-Golgi transport</keyword>
<evidence type="ECO:0000256" key="4">
    <source>
        <dbReference type="ARBA" id="ARBA00023034"/>
    </source>
</evidence>
<evidence type="ECO:0000256" key="3">
    <source>
        <dbReference type="ARBA" id="ARBA00022892"/>
    </source>
</evidence>
<accession>S9WTS2</accession>
<dbReference type="VEuPathDB" id="TriTrypDB:ADEAN_000421800"/>
<organism evidence="7 8">
    <name type="scientific">Angomonas deanei</name>
    <dbReference type="NCBI Taxonomy" id="59799"/>
    <lineage>
        <taxon>Eukaryota</taxon>
        <taxon>Discoba</taxon>
        <taxon>Euglenozoa</taxon>
        <taxon>Kinetoplastea</taxon>
        <taxon>Metakinetoplastina</taxon>
        <taxon>Trypanosomatida</taxon>
        <taxon>Trypanosomatidae</taxon>
        <taxon>Strigomonadinae</taxon>
        <taxon>Angomonas</taxon>
    </lineage>
</organism>
<protein>
    <recommendedName>
        <fullName evidence="6">Trafficking protein particle complex subunit</fullName>
    </recommendedName>
</protein>
<dbReference type="Proteomes" id="UP000515908">
    <property type="component" value="Chromosome 07"/>
</dbReference>
<dbReference type="InterPro" id="IPR007233">
    <property type="entry name" value="TRAPPC"/>
</dbReference>
<evidence type="ECO:0000256" key="6">
    <source>
        <dbReference type="RuleBase" id="RU366065"/>
    </source>
</evidence>
<comment type="subunit">
    <text evidence="6">Part of the multisubunit transport protein particle (TRAPP) complex.</text>
</comment>
<evidence type="ECO:0000256" key="1">
    <source>
        <dbReference type="ARBA" id="ARBA00022448"/>
    </source>
</evidence>
<comment type="subcellular location">
    <subcellularLocation>
        <location evidence="6">Endoplasmic reticulum</location>
    </subcellularLocation>
    <subcellularLocation>
        <location evidence="6">Golgi apparatus</location>
        <location evidence="6">cis-Golgi network</location>
    </subcellularLocation>
</comment>
<reference evidence="7 8" key="1">
    <citation type="submission" date="2020-08" db="EMBL/GenBank/DDBJ databases">
        <authorList>
            <person name="Newling K."/>
            <person name="Davey J."/>
            <person name="Forrester S."/>
        </authorList>
    </citation>
    <scope>NUCLEOTIDE SEQUENCE [LARGE SCALE GENOMIC DNA]</scope>
    <source>
        <strain evidence="8">Crithidia deanei Carvalho (ATCC PRA-265)</strain>
    </source>
</reference>
<dbReference type="OrthoDB" id="246406at2759"/>